<dbReference type="PANTHER" id="PTHR17550">
    <property type="entry name" value="E3 UBIQUITIN-PROTEIN LIGASE TTC3"/>
    <property type="match status" value="1"/>
</dbReference>
<protein>
    <submittedName>
        <fullName evidence="4">E3 ubiquitin-protein ligase TTC3-like</fullName>
    </submittedName>
</protein>
<evidence type="ECO:0000256" key="1">
    <source>
        <dbReference type="SAM" id="MobiDB-lite"/>
    </source>
</evidence>
<dbReference type="Pfam" id="PF19179">
    <property type="entry name" value="TTC3_DZIP3_dom"/>
    <property type="match status" value="1"/>
</dbReference>
<dbReference type="GeneID" id="106812262"/>
<feature type="region of interest" description="Disordered" evidence="1">
    <location>
        <begin position="144"/>
        <end position="167"/>
    </location>
</feature>
<evidence type="ECO:0000259" key="2">
    <source>
        <dbReference type="Pfam" id="PF19179"/>
    </source>
</evidence>
<dbReference type="Proteomes" id="UP000695022">
    <property type="component" value="Unplaced"/>
</dbReference>
<feature type="compositionally biased region" description="Basic residues" evidence="1">
    <location>
        <begin position="157"/>
        <end position="167"/>
    </location>
</feature>
<dbReference type="RefSeq" id="XP_014671577.1">
    <property type="nucleotide sequence ID" value="XM_014816091.1"/>
</dbReference>
<organism evidence="3 4">
    <name type="scientific">Priapulus caudatus</name>
    <name type="common">Priapulid worm</name>
    <dbReference type="NCBI Taxonomy" id="37621"/>
    <lineage>
        <taxon>Eukaryota</taxon>
        <taxon>Metazoa</taxon>
        <taxon>Ecdysozoa</taxon>
        <taxon>Scalidophora</taxon>
        <taxon>Priapulida</taxon>
        <taxon>Priapulimorpha</taxon>
        <taxon>Priapulimorphida</taxon>
        <taxon>Priapulidae</taxon>
        <taxon>Priapulus</taxon>
    </lineage>
</organism>
<evidence type="ECO:0000313" key="3">
    <source>
        <dbReference type="Proteomes" id="UP000695022"/>
    </source>
</evidence>
<accession>A0ABM1EHA6</accession>
<dbReference type="PANTHER" id="PTHR17550:SF4">
    <property type="entry name" value="E3 UBIQUITIN-PROTEIN LIGASE TTC3"/>
    <property type="match status" value="1"/>
</dbReference>
<feature type="domain" description="E3 ubiquitin-protein ligase TTC3/DZIP3" evidence="2">
    <location>
        <begin position="30"/>
        <end position="142"/>
    </location>
</feature>
<gene>
    <name evidence="4" type="primary">LOC106812262</name>
</gene>
<reference evidence="4" key="1">
    <citation type="submission" date="2025-08" db="UniProtKB">
        <authorList>
            <consortium name="RefSeq"/>
        </authorList>
    </citation>
    <scope>IDENTIFICATION</scope>
</reference>
<evidence type="ECO:0000313" key="4">
    <source>
        <dbReference type="RefSeq" id="XP_014671577.1"/>
    </source>
</evidence>
<name>A0ABM1EHA6_PRICU</name>
<dbReference type="InterPro" id="IPR043866">
    <property type="entry name" value="TTC3/DZIP3_dom"/>
</dbReference>
<keyword evidence="3" id="KW-1185">Reference proteome</keyword>
<sequence length="167" mass="18936">MALKPLMRGLQADLSLITARHWPGTREAIIETQPGNLKMYLESLVENCKHPPAADAVCRYADCLQVTMEIYFSDLDFEGFLRIGCIDACKLEYHPGCWKELRAEHRQQHSEKDFLGAGCLTPDCAGVISSVVMYGSDGAVRREYRDTTRQRSASPHCMRRSLKMQPR</sequence>
<proteinExistence type="predicted"/>